<dbReference type="Proteomes" id="UP001199816">
    <property type="component" value="Unassembled WGS sequence"/>
</dbReference>
<keyword evidence="1" id="KW-1133">Transmembrane helix</keyword>
<proteinExistence type="predicted"/>
<evidence type="ECO:0000313" key="2">
    <source>
        <dbReference type="EMBL" id="MCD2421551.1"/>
    </source>
</evidence>
<evidence type="ECO:0000313" key="3">
    <source>
        <dbReference type="Proteomes" id="UP001199816"/>
    </source>
</evidence>
<keyword evidence="3" id="KW-1185">Reference proteome</keyword>
<dbReference type="EMBL" id="JAJNEC010000003">
    <property type="protein sequence ID" value="MCD2421551.1"/>
    <property type="molecule type" value="Genomic_DNA"/>
</dbReference>
<feature type="transmembrane region" description="Helical" evidence="1">
    <location>
        <begin position="119"/>
        <end position="138"/>
    </location>
</feature>
<reference evidence="2 3" key="1">
    <citation type="submission" date="2021-11" db="EMBL/GenBank/DDBJ databases">
        <title>Genomic of Niabella pedocola.</title>
        <authorList>
            <person name="Wu T."/>
        </authorList>
    </citation>
    <scope>NUCLEOTIDE SEQUENCE [LARGE SCALE GENOMIC DNA]</scope>
    <source>
        <strain evidence="2 3">JCM 31011</strain>
    </source>
</reference>
<comment type="caution">
    <text evidence="2">The sequence shown here is derived from an EMBL/GenBank/DDBJ whole genome shotgun (WGS) entry which is preliminary data.</text>
</comment>
<accession>A0ABS8PP23</accession>
<protein>
    <submittedName>
        <fullName evidence="2">Uncharacterized protein</fullName>
    </submittedName>
</protein>
<evidence type="ECO:0000256" key="1">
    <source>
        <dbReference type="SAM" id="Phobius"/>
    </source>
</evidence>
<keyword evidence="1" id="KW-0472">Membrane</keyword>
<keyword evidence="1" id="KW-0812">Transmembrane</keyword>
<dbReference type="RefSeq" id="WP_231002456.1">
    <property type="nucleotide sequence ID" value="NZ_JAJNEC010000003.1"/>
</dbReference>
<gene>
    <name evidence="2" type="ORF">LQ567_02180</name>
</gene>
<name>A0ABS8PP23_9BACT</name>
<organism evidence="2 3">
    <name type="scientific">Niabella pedocola</name>
    <dbReference type="NCBI Taxonomy" id="1752077"/>
    <lineage>
        <taxon>Bacteria</taxon>
        <taxon>Pseudomonadati</taxon>
        <taxon>Bacteroidota</taxon>
        <taxon>Chitinophagia</taxon>
        <taxon>Chitinophagales</taxon>
        <taxon>Chitinophagaceae</taxon>
        <taxon>Niabella</taxon>
    </lineage>
</organism>
<sequence length="151" mass="16813">MKRETSSEEMNTISECIRNAVKTGYTHDFFITEEGLSYSGAGKIYIPGEVTIKNFYRFEGESDPADNAILYLMRTTDGVRGTLLDAYGPYAEARITRFVKEVSDIQKQAPHIKMKLGQYLKIGLGVIITVGTLAGLLYKKRGHRMHGLTAG</sequence>